<accession>A0AAX6DQ64</accession>
<dbReference type="Pfam" id="PF14009">
    <property type="entry name" value="PADRE"/>
    <property type="match status" value="1"/>
</dbReference>
<reference evidence="1" key="2">
    <citation type="submission" date="2023-04" db="EMBL/GenBank/DDBJ databases">
        <authorList>
            <person name="Bruccoleri R.E."/>
            <person name="Oakeley E.J."/>
            <person name="Faust A.-M."/>
            <person name="Dessus-Babus S."/>
            <person name="Altorfer M."/>
            <person name="Burckhardt D."/>
            <person name="Oertli M."/>
            <person name="Naumann U."/>
            <person name="Petersen F."/>
            <person name="Wong J."/>
        </authorList>
    </citation>
    <scope>NUCLEOTIDE SEQUENCE</scope>
    <source>
        <strain evidence="1">GSM-AAB239-AS_SAM_17_03QT</strain>
        <tissue evidence="1">Leaf</tissue>
    </source>
</reference>
<dbReference type="AlphaFoldDB" id="A0AAX6DQ64"/>
<dbReference type="Proteomes" id="UP001140949">
    <property type="component" value="Unassembled WGS sequence"/>
</dbReference>
<comment type="caution">
    <text evidence="1">The sequence shown here is derived from an EMBL/GenBank/DDBJ whole genome shotgun (WGS) entry which is preliminary data.</text>
</comment>
<organism evidence="1 2">
    <name type="scientific">Iris pallida</name>
    <name type="common">Sweet iris</name>
    <dbReference type="NCBI Taxonomy" id="29817"/>
    <lineage>
        <taxon>Eukaryota</taxon>
        <taxon>Viridiplantae</taxon>
        <taxon>Streptophyta</taxon>
        <taxon>Embryophyta</taxon>
        <taxon>Tracheophyta</taxon>
        <taxon>Spermatophyta</taxon>
        <taxon>Magnoliopsida</taxon>
        <taxon>Liliopsida</taxon>
        <taxon>Asparagales</taxon>
        <taxon>Iridaceae</taxon>
        <taxon>Iridoideae</taxon>
        <taxon>Irideae</taxon>
        <taxon>Iris</taxon>
    </lineage>
</organism>
<name>A0AAX6DQ64_IRIPA</name>
<sequence>MLPRCFHRRRLHHHEVDQSGGPISPPRSSRTIRLVAPDGRVQVYRRPVAASELMKEFPLHLVCHSESFLIGQKVPALSAEEQLQPGQSYFLLPTHFFHSVLSFVTVASSLVAMVTAPPAAAAERRKSFVRPFDIRKTEKGMLQIRISEEVLIGNDDEEEEEEVVKEESRRGSSCCKSLWRVCSSEELEKDYKQLVLLGRRRERNPSLETITEHTRTKRRRWLLFRRNKTKKRELLL</sequence>
<gene>
    <name evidence="1" type="ORF">M6B38_233300</name>
</gene>
<dbReference type="InterPro" id="IPR025322">
    <property type="entry name" value="PADRE_dom"/>
</dbReference>
<dbReference type="EMBL" id="JANAVB010042618">
    <property type="protein sequence ID" value="KAJ6793972.1"/>
    <property type="molecule type" value="Genomic_DNA"/>
</dbReference>
<dbReference type="PANTHER" id="PTHR33052">
    <property type="entry name" value="DUF4228 DOMAIN PROTEIN-RELATED"/>
    <property type="match status" value="1"/>
</dbReference>
<evidence type="ECO:0000313" key="2">
    <source>
        <dbReference type="Proteomes" id="UP001140949"/>
    </source>
</evidence>
<keyword evidence="2" id="KW-1185">Reference proteome</keyword>
<protein>
    <submittedName>
        <fullName evidence="1">Uncharacterized protein</fullName>
    </submittedName>
</protein>
<evidence type="ECO:0000313" key="1">
    <source>
        <dbReference type="EMBL" id="KAJ6793972.1"/>
    </source>
</evidence>
<proteinExistence type="predicted"/>
<reference evidence="1" key="1">
    <citation type="journal article" date="2023" name="GigaByte">
        <title>Genome assembly of the bearded iris, Iris pallida Lam.</title>
        <authorList>
            <person name="Bruccoleri R.E."/>
            <person name="Oakeley E.J."/>
            <person name="Faust A.M.E."/>
            <person name="Altorfer M."/>
            <person name="Dessus-Babus S."/>
            <person name="Burckhardt D."/>
            <person name="Oertli M."/>
            <person name="Naumann U."/>
            <person name="Petersen F."/>
            <person name="Wong J."/>
        </authorList>
    </citation>
    <scope>NUCLEOTIDE SEQUENCE</scope>
    <source>
        <strain evidence="1">GSM-AAB239-AS_SAM_17_03QT</strain>
    </source>
</reference>